<organism evidence="3 4">
    <name type="scientific">Alienimonas californiensis</name>
    <dbReference type="NCBI Taxonomy" id="2527989"/>
    <lineage>
        <taxon>Bacteria</taxon>
        <taxon>Pseudomonadati</taxon>
        <taxon>Planctomycetota</taxon>
        <taxon>Planctomycetia</taxon>
        <taxon>Planctomycetales</taxon>
        <taxon>Planctomycetaceae</taxon>
        <taxon>Alienimonas</taxon>
    </lineage>
</organism>
<dbReference type="InterPro" id="IPR045851">
    <property type="entry name" value="AMP-bd_C_sf"/>
</dbReference>
<evidence type="ECO:0000313" key="3">
    <source>
        <dbReference type="EMBL" id="QDT17479.1"/>
    </source>
</evidence>
<reference evidence="3 4" key="1">
    <citation type="submission" date="2019-02" db="EMBL/GenBank/DDBJ databases">
        <title>Deep-cultivation of Planctomycetes and their phenomic and genomic characterization uncovers novel biology.</title>
        <authorList>
            <person name="Wiegand S."/>
            <person name="Jogler M."/>
            <person name="Boedeker C."/>
            <person name="Pinto D."/>
            <person name="Vollmers J."/>
            <person name="Rivas-Marin E."/>
            <person name="Kohn T."/>
            <person name="Peeters S.H."/>
            <person name="Heuer A."/>
            <person name="Rast P."/>
            <person name="Oberbeckmann S."/>
            <person name="Bunk B."/>
            <person name="Jeske O."/>
            <person name="Meyerdierks A."/>
            <person name="Storesund J.E."/>
            <person name="Kallscheuer N."/>
            <person name="Luecker S."/>
            <person name="Lage O.M."/>
            <person name="Pohl T."/>
            <person name="Merkel B.J."/>
            <person name="Hornburger P."/>
            <person name="Mueller R.-W."/>
            <person name="Bruemmer F."/>
            <person name="Labrenz M."/>
            <person name="Spormann A.M."/>
            <person name="Op den Camp H."/>
            <person name="Overmann J."/>
            <person name="Amann R."/>
            <person name="Jetten M.S.M."/>
            <person name="Mascher T."/>
            <person name="Medema M.H."/>
            <person name="Devos D.P."/>
            <person name="Kaster A.-K."/>
            <person name="Ovreas L."/>
            <person name="Rohde M."/>
            <person name="Galperin M.Y."/>
            <person name="Jogler C."/>
        </authorList>
    </citation>
    <scope>NUCLEOTIDE SEQUENCE [LARGE SCALE GENOMIC DNA]</scope>
    <source>
        <strain evidence="3 4">CA12</strain>
    </source>
</reference>
<dbReference type="SUPFAM" id="SSF56801">
    <property type="entry name" value="Acetyl-CoA synthetase-like"/>
    <property type="match status" value="1"/>
</dbReference>
<dbReference type="InterPro" id="IPR028154">
    <property type="entry name" value="AMP-dep_Lig_C"/>
</dbReference>
<dbReference type="Pfam" id="PF14535">
    <property type="entry name" value="AMP-binding_C_2"/>
    <property type="match status" value="1"/>
</dbReference>
<evidence type="ECO:0000259" key="1">
    <source>
        <dbReference type="Pfam" id="PF00501"/>
    </source>
</evidence>
<evidence type="ECO:0000313" key="4">
    <source>
        <dbReference type="Proteomes" id="UP000318741"/>
    </source>
</evidence>
<dbReference type="OrthoDB" id="580775at2"/>
<dbReference type="PANTHER" id="PTHR43845">
    <property type="entry name" value="BLR5969 PROTEIN"/>
    <property type="match status" value="1"/>
</dbReference>
<accession>A0A517PDP0</accession>
<dbReference type="Pfam" id="PF00501">
    <property type="entry name" value="AMP-binding"/>
    <property type="match status" value="1"/>
</dbReference>
<dbReference type="PANTHER" id="PTHR43845:SF1">
    <property type="entry name" value="BLR5969 PROTEIN"/>
    <property type="match status" value="1"/>
</dbReference>
<proteinExistence type="predicted"/>
<dbReference type="InterPro" id="IPR000873">
    <property type="entry name" value="AMP-dep_synth/lig_dom"/>
</dbReference>
<protein>
    <submittedName>
        <fullName evidence="3">Phenylacetate-coenzyme A ligase</fullName>
        <ecNumber evidence="3">6.2.1.30</ecNumber>
    </submittedName>
</protein>
<dbReference type="GO" id="GO:0047475">
    <property type="term" value="F:phenylacetate-CoA ligase activity"/>
    <property type="evidence" value="ECO:0007669"/>
    <property type="project" value="UniProtKB-EC"/>
</dbReference>
<feature type="domain" description="AMP-dependent ligase C-terminal" evidence="2">
    <location>
        <begin position="336"/>
        <end position="420"/>
    </location>
</feature>
<dbReference type="Proteomes" id="UP000318741">
    <property type="component" value="Chromosome"/>
</dbReference>
<dbReference type="KEGG" id="acaf:CA12_36040"/>
<gene>
    <name evidence="3" type="primary">paaK</name>
    <name evidence="3" type="ORF">CA12_36040</name>
</gene>
<dbReference type="EMBL" id="CP036265">
    <property type="protein sequence ID" value="QDT17479.1"/>
    <property type="molecule type" value="Genomic_DNA"/>
</dbReference>
<evidence type="ECO:0000259" key="2">
    <source>
        <dbReference type="Pfam" id="PF14535"/>
    </source>
</evidence>
<dbReference type="AlphaFoldDB" id="A0A517PDP0"/>
<dbReference type="RefSeq" id="WP_145360346.1">
    <property type="nucleotide sequence ID" value="NZ_CP036265.1"/>
</dbReference>
<dbReference type="Gene3D" id="3.30.300.30">
    <property type="match status" value="1"/>
</dbReference>
<dbReference type="InterPro" id="IPR042099">
    <property type="entry name" value="ANL_N_sf"/>
</dbReference>
<name>A0A517PDP0_9PLAN</name>
<feature type="domain" description="AMP-dependent synthetase/ligase" evidence="1">
    <location>
        <begin position="88"/>
        <end position="286"/>
    </location>
</feature>
<sequence>MPAAPFPTREEIDREQAAKLRVLLTEAVPRSPFWSAKLAGVDLSTVHTAADLTRLPLCTKQELVDDQAANPPFGTVLTKPAAAYNRIHQTSGTTGEPLRWLDDADSWAWFGRCWEEIYRLAGVTAEDRLFFPFSFGPFIGFWAAFDGASRAGRFTIAGGGMSSEGRLRLISTVTPTVVGCTPTYALRLAEVAEATGYDLAGCSVRKLFVAGEPGGAIPEVRDRIEEAWGATVFDQWGMTELGSVTAVAEGDRDAIYVLDREFVAEILDPETQQPVAPGEAGELVVTNLGRLASPLIRYRTGDLVRRSAGPSPIGLPYTRLEGGILARLDDMVTIRGNNVFPSAVDAVLRTLDGVAEYRVTVTTARAMPHLRIEIEPAEGLAPAALLPRVHKAVKERLNFTAEIVPAAAGALPRFEMKGRRWVRG</sequence>
<keyword evidence="3" id="KW-0436">Ligase</keyword>
<dbReference type="Gene3D" id="3.40.50.12780">
    <property type="entry name" value="N-terminal domain of ligase-like"/>
    <property type="match status" value="1"/>
</dbReference>
<keyword evidence="4" id="KW-1185">Reference proteome</keyword>
<dbReference type="EC" id="6.2.1.30" evidence="3"/>